<dbReference type="PANTHER" id="PTHR12526">
    <property type="entry name" value="GLYCOSYLTRANSFERASE"/>
    <property type="match status" value="1"/>
</dbReference>
<evidence type="ECO:0000313" key="2">
    <source>
        <dbReference type="EMBL" id="TPE48176.1"/>
    </source>
</evidence>
<dbReference type="RefSeq" id="WP_140455600.1">
    <property type="nucleotide sequence ID" value="NZ_VFRP01000024.1"/>
</dbReference>
<accession>A0A501WQW9</accession>
<evidence type="ECO:0000256" key="1">
    <source>
        <dbReference type="SAM" id="MobiDB-lite"/>
    </source>
</evidence>
<dbReference type="CDD" id="cd03801">
    <property type="entry name" value="GT4_PimA-like"/>
    <property type="match status" value="1"/>
</dbReference>
<dbReference type="Gene3D" id="3.40.50.2000">
    <property type="entry name" value="Glycogen Phosphorylase B"/>
    <property type="match status" value="1"/>
</dbReference>
<evidence type="ECO:0000313" key="3">
    <source>
        <dbReference type="Proteomes" id="UP000319255"/>
    </source>
</evidence>
<comment type="caution">
    <text evidence="2">The sequence shown here is derived from an EMBL/GenBank/DDBJ whole genome shotgun (WGS) entry which is preliminary data.</text>
</comment>
<dbReference type="AlphaFoldDB" id="A0A501WQW9"/>
<organism evidence="2 3">
    <name type="scientific">Amaricoccus solimangrovi</name>
    <dbReference type="NCBI Taxonomy" id="2589815"/>
    <lineage>
        <taxon>Bacteria</taxon>
        <taxon>Pseudomonadati</taxon>
        <taxon>Pseudomonadota</taxon>
        <taxon>Alphaproteobacteria</taxon>
        <taxon>Rhodobacterales</taxon>
        <taxon>Paracoccaceae</taxon>
        <taxon>Amaricoccus</taxon>
    </lineage>
</organism>
<protein>
    <submittedName>
        <fullName evidence="2">Glycosyltransferase family 4 protein</fullName>
    </submittedName>
</protein>
<name>A0A501WQW9_9RHOB</name>
<dbReference type="GO" id="GO:0016740">
    <property type="term" value="F:transferase activity"/>
    <property type="evidence" value="ECO:0007669"/>
    <property type="project" value="UniProtKB-KW"/>
</dbReference>
<proteinExistence type="predicted"/>
<keyword evidence="2" id="KW-0808">Transferase</keyword>
<keyword evidence="3" id="KW-1185">Reference proteome</keyword>
<dbReference type="EMBL" id="VFRP01000024">
    <property type="protein sequence ID" value="TPE48176.1"/>
    <property type="molecule type" value="Genomic_DNA"/>
</dbReference>
<feature type="region of interest" description="Disordered" evidence="1">
    <location>
        <begin position="354"/>
        <end position="380"/>
    </location>
</feature>
<dbReference type="SUPFAM" id="SSF53756">
    <property type="entry name" value="UDP-Glycosyltransferase/glycogen phosphorylase"/>
    <property type="match status" value="1"/>
</dbReference>
<sequence>MSRARNSRGVEGLRVRCFPRRMSENTFLSLLYDPLEARGAELGAYDWFASNFRGADIFHVHWPDAVVMGHSPRRTLAKLAAFLLSVAIYRARGVPIVYHVHNIRSHDGAFPRAEAILWRFFLPRVRLFIHMNADSIAEFSARWPGIPRDRHRILPPPRYPLRAASPADRAAARAELGLPPAGPVFLTFGLLRPYKGIEDLVAAFRALDRPEATLVVAGRPFDPAYGARLAELCAGDPRIRFLPRFLSDEELDRLIDACDIVVMAHRRVNNSGVALRALSGGRRLLAPARGALPELGAMVGEGWITLFDELDAPALASALASEPAARAPDLSALDPEVVSAGLGEIFLALLDPEAEGEAARSRPGPAGPGDPVAQGAGGEG</sequence>
<dbReference type="Proteomes" id="UP000319255">
    <property type="component" value="Unassembled WGS sequence"/>
</dbReference>
<gene>
    <name evidence="2" type="ORF">FJM51_18410</name>
</gene>
<dbReference type="Pfam" id="PF13692">
    <property type="entry name" value="Glyco_trans_1_4"/>
    <property type="match status" value="1"/>
</dbReference>
<reference evidence="2 3" key="1">
    <citation type="submission" date="2019-06" db="EMBL/GenBank/DDBJ databases">
        <title>A novel bacterium of genus Amaricoccus, isolated from marine sediment.</title>
        <authorList>
            <person name="Huang H."/>
            <person name="Mo K."/>
            <person name="Hu Y."/>
        </authorList>
    </citation>
    <scope>NUCLEOTIDE SEQUENCE [LARGE SCALE GENOMIC DNA]</scope>
    <source>
        <strain evidence="2 3">HB172011</strain>
    </source>
</reference>
<dbReference type="OrthoDB" id="9790710at2"/>